<dbReference type="Proteomes" id="UP000539538">
    <property type="component" value="Unassembled WGS sequence"/>
</dbReference>
<evidence type="ECO:0000313" key="3">
    <source>
        <dbReference type="Proteomes" id="UP000539538"/>
    </source>
</evidence>
<proteinExistence type="predicted"/>
<keyword evidence="1" id="KW-0812">Transmembrane</keyword>
<evidence type="ECO:0000313" key="2">
    <source>
        <dbReference type="EMBL" id="MBB4649548.1"/>
    </source>
</evidence>
<keyword evidence="3" id="KW-1185">Reference proteome</keyword>
<protein>
    <submittedName>
        <fullName evidence="2">Uncharacterized protein</fullName>
    </submittedName>
</protein>
<accession>A0ABR6KYE4</accession>
<organism evidence="2 3">
    <name type="scientific">Aminobacter niigataensis</name>
    <dbReference type="NCBI Taxonomy" id="83265"/>
    <lineage>
        <taxon>Bacteria</taxon>
        <taxon>Pseudomonadati</taxon>
        <taxon>Pseudomonadota</taxon>
        <taxon>Alphaproteobacteria</taxon>
        <taxon>Hyphomicrobiales</taxon>
        <taxon>Phyllobacteriaceae</taxon>
        <taxon>Aminobacter</taxon>
    </lineage>
</organism>
<name>A0ABR6KYE4_9HYPH</name>
<gene>
    <name evidence="2" type="ORF">GGQ99_001270</name>
</gene>
<keyword evidence="1" id="KW-0472">Membrane</keyword>
<reference evidence="2 3" key="1">
    <citation type="submission" date="2020-08" db="EMBL/GenBank/DDBJ databases">
        <title>Genomic Encyclopedia of Type Strains, Phase IV (KMG-IV): sequencing the most valuable type-strain genomes for metagenomic binning, comparative biology and taxonomic classification.</title>
        <authorList>
            <person name="Goeker M."/>
        </authorList>
    </citation>
    <scope>NUCLEOTIDE SEQUENCE [LARGE SCALE GENOMIC DNA]</scope>
    <source>
        <strain evidence="2 3">DSM 7050</strain>
    </source>
</reference>
<keyword evidence="1" id="KW-1133">Transmembrane helix</keyword>
<dbReference type="EMBL" id="JACHOT010000001">
    <property type="protein sequence ID" value="MBB4649548.1"/>
    <property type="molecule type" value="Genomic_DNA"/>
</dbReference>
<evidence type="ECO:0000256" key="1">
    <source>
        <dbReference type="SAM" id="Phobius"/>
    </source>
</evidence>
<comment type="caution">
    <text evidence="2">The sequence shown here is derived from an EMBL/GenBank/DDBJ whole genome shotgun (WGS) entry which is preliminary data.</text>
</comment>
<sequence length="31" mass="3375">MTATVLIIPINDVLLIGFGLFMGWLTARAVK</sequence>
<feature type="transmembrane region" description="Helical" evidence="1">
    <location>
        <begin position="6"/>
        <end position="27"/>
    </location>
</feature>